<dbReference type="EMBL" id="KV407455">
    <property type="protein sequence ID" value="KZF25633.1"/>
    <property type="molecule type" value="Genomic_DNA"/>
</dbReference>
<feature type="non-terminal residue" evidence="2">
    <location>
        <position position="93"/>
    </location>
</feature>
<proteinExistence type="predicted"/>
<keyword evidence="3" id="KW-1185">Reference proteome</keyword>
<dbReference type="InterPro" id="IPR051477">
    <property type="entry name" value="Expansin_CellWall"/>
</dbReference>
<dbReference type="OrthoDB" id="406505at2759"/>
<evidence type="ECO:0008006" key="4">
    <source>
        <dbReference type="Google" id="ProtNLM"/>
    </source>
</evidence>
<dbReference type="STRING" id="1328760.A0A165J263"/>
<dbReference type="PANTHER" id="PTHR31836">
    <property type="match status" value="1"/>
</dbReference>
<sequence length="93" mass="9722">SGDLTYYTPGLGACGETNSDSDSIVALSSDLMGTVSNGNQYCGKKVTLSRGGKSVQATVVDKCPGCSKYSVDTTTSVFQQLATLDEGRVQITW</sequence>
<dbReference type="RefSeq" id="XP_018191188.1">
    <property type="nucleotide sequence ID" value="XM_018329647.1"/>
</dbReference>
<dbReference type="SUPFAM" id="SSF50685">
    <property type="entry name" value="Barwin-like endoglucanases"/>
    <property type="match status" value="1"/>
</dbReference>
<reference evidence="2 3" key="1">
    <citation type="journal article" date="2016" name="Fungal Biol.">
        <title>The genome of Xylona heveae provides a window into fungal endophytism.</title>
        <authorList>
            <person name="Gazis R."/>
            <person name="Kuo A."/>
            <person name="Riley R."/>
            <person name="LaButti K."/>
            <person name="Lipzen A."/>
            <person name="Lin J."/>
            <person name="Amirebrahimi M."/>
            <person name="Hesse C.N."/>
            <person name="Spatafora J.W."/>
            <person name="Henrissat B."/>
            <person name="Hainaut M."/>
            <person name="Grigoriev I.V."/>
            <person name="Hibbett D.S."/>
        </authorList>
    </citation>
    <scope>NUCLEOTIDE SEQUENCE [LARGE SCALE GENOMIC DNA]</scope>
    <source>
        <strain evidence="2 3">TC161</strain>
    </source>
</reference>
<evidence type="ECO:0000313" key="2">
    <source>
        <dbReference type="EMBL" id="KZF25633.1"/>
    </source>
</evidence>
<dbReference type="InterPro" id="IPR036908">
    <property type="entry name" value="RlpA-like_sf"/>
</dbReference>
<gene>
    <name evidence="2" type="ORF">L228DRAFT_203469</name>
</gene>
<dbReference type="InParanoid" id="A0A165J263"/>
<dbReference type="CDD" id="cd22191">
    <property type="entry name" value="DPBB_RlpA_EXP_N-like"/>
    <property type="match status" value="1"/>
</dbReference>
<evidence type="ECO:0000256" key="1">
    <source>
        <dbReference type="ARBA" id="ARBA00022729"/>
    </source>
</evidence>
<dbReference type="Gene3D" id="2.40.40.10">
    <property type="entry name" value="RlpA-like domain"/>
    <property type="match status" value="1"/>
</dbReference>
<dbReference type="Proteomes" id="UP000076632">
    <property type="component" value="Unassembled WGS sequence"/>
</dbReference>
<evidence type="ECO:0000313" key="3">
    <source>
        <dbReference type="Proteomes" id="UP000076632"/>
    </source>
</evidence>
<protein>
    <recommendedName>
        <fullName evidence="4">RlpA-like protein double-psi beta-barrel domain-containing protein</fullName>
    </recommendedName>
</protein>
<dbReference type="PANTHER" id="PTHR31836:SF28">
    <property type="entry name" value="SRCR DOMAIN-CONTAINING PROTEIN-RELATED"/>
    <property type="match status" value="1"/>
</dbReference>
<accession>A0A165J263</accession>
<keyword evidence="1" id="KW-0732">Signal</keyword>
<dbReference type="GeneID" id="28894784"/>
<feature type="non-terminal residue" evidence="2">
    <location>
        <position position="1"/>
    </location>
</feature>
<dbReference type="AlphaFoldDB" id="A0A165J263"/>
<dbReference type="OMA" id="EACKEWD"/>
<name>A0A165J263_XYLHT</name>
<organism evidence="2 3">
    <name type="scientific">Xylona heveae (strain CBS 132557 / TC161)</name>
    <dbReference type="NCBI Taxonomy" id="1328760"/>
    <lineage>
        <taxon>Eukaryota</taxon>
        <taxon>Fungi</taxon>
        <taxon>Dikarya</taxon>
        <taxon>Ascomycota</taxon>
        <taxon>Pezizomycotina</taxon>
        <taxon>Xylonomycetes</taxon>
        <taxon>Xylonales</taxon>
        <taxon>Xylonaceae</taxon>
        <taxon>Xylona</taxon>
    </lineage>
</organism>